<evidence type="ECO:0000313" key="2">
    <source>
        <dbReference type="EMBL" id="MCU4751748.1"/>
    </source>
</evidence>
<gene>
    <name evidence="2" type="ORF">OB919_07100</name>
</gene>
<comment type="caution">
    <text evidence="2">The sequence shown here is derived from an EMBL/GenBank/DDBJ whole genome shotgun (WGS) entry which is preliminary data.</text>
</comment>
<dbReference type="PANTHER" id="PTHR34846:SF10">
    <property type="entry name" value="CYTOPLASMIC PROTEIN"/>
    <property type="match status" value="1"/>
</dbReference>
<dbReference type="RefSeq" id="WP_342807851.1">
    <property type="nucleotide sequence ID" value="NZ_JAOPJZ010000004.1"/>
</dbReference>
<organism evidence="2 3">
    <name type="scientific">Natronosalvus hydrolyticus</name>
    <dbReference type="NCBI Taxonomy" id="2979988"/>
    <lineage>
        <taxon>Archaea</taxon>
        <taxon>Methanobacteriati</taxon>
        <taxon>Methanobacteriota</taxon>
        <taxon>Stenosarchaea group</taxon>
        <taxon>Halobacteria</taxon>
        <taxon>Halobacteriales</taxon>
        <taxon>Natrialbaceae</taxon>
        <taxon>Natronosalvus</taxon>
    </lineage>
</organism>
<proteinExistence type="predicted"/>
<dbReference type="SUPFAM" id="SSF69118">
    <property type="entry name" value="AhpD-like"/>
    <property type="match status" value="1"/>
</dbReference>
<evidence type="ECO:0000313" key="3">
    <source>
        <dbReference type="Proteomes" id="UP001321047"/>
    </source>
</evidence>
<dbReference type="AlphaFoldDB" id="A0AAP2Z7M9"/>
<dbReference type="PANTHER" id="PTHR34846">
    <property type="entry name" value="4-CARBOXYMUCONOLACTONE DECARBOXYLASE FAMILY PROTEIN (AFU_ORTHOLOGUE AFUA_6G11590)"/>
    <property type="match status" value="1"/>
</dbReference>
<evidence type="ECO:0008006" key="4">
    <source>
        <dbReference type="Google" id="ProtNLM"/>
    </source>
</evidence>
<dbReference type="Proteomes" id="UP001321047">
    <property type="component" value="Unassembled WGS sequence"/>
</dbReference>
<keyword evidence="3" id="KW-1185">Reference proteome</keyword>
<dbReference type="Gene3D" id="1.20.1290.10">
    <property type="entry name" value="AhpD-like"/>
    <property type="match status" value="1"/>
</dbReference>
<protein>
    <recommendedName>
        <fullName evidence="4">Carboxymuconolactone decarboxylase family protein</fullName>
    </recommendedName>
</protein>
<name>A0AAP2Z7M9_9EURY</name>
<dbReference type="EMBL" id="JAOPJZ010000004">
    <property type="protein sequence ID" value="MCU4751748.1"/>
    <property type="molecule type" value="Genomic_DNA"/>
</dbReference>
<accession>A0AAP2Z7M9</accession>
<feature type="region of interest" description="Disordered" evidence="1">
    <location>
        <begin position="172"/>
        <end position="201"/>
    </location>
</feature>
<dbReference type="InterPro" id="IPR029032">
    <property type="entry name" value="AhpD-like"/>
</dbReference>
<reference evidence="2 3" key="1">
    <citation type="submission" date="2022-09" db="EMBL/GenBank/DDBJ databases">
        <title>Enrichment on poylsaccharides allowed isolation of novel metabolic and taxonomic groups of Haloarchaea.</title>
        <authorList>
            <person name="Sorokin D.Y."/>
            <person name="Elcheninov A.G."/>
            <person name="Khizhniak T.V."/>
            <person name="Kolganova T.V."/>
            <person name="Kublanov I.V."/>
        </authorList>
    </citation>
    <scope>NUCLEOTIDE SEQUENCE [LARGE SCALE GENOMIC DNA]</scope>
    <source>
        <strain evidence="2 3">AArc-curdl1</strain>
    </source>
</reference>
<sequence length="201" mass="22630">MTRQRITEITPEEVDDNELSTMLKESEMLAGDATLQGIVARRPEIFKGFQAFIGAALRGENSTIEPHIKELMRLKSAEINRCTYCSTVRIQDVRNDVAPLEEDVLGEFTDDNLTEREALAVEFAEKMGGDPNQISDAFFEELRTEFTDDEIVELVLTECVYKMGHTISNTLQVGTSEDNDYPTDLDYPLAEPKPQTLTSND</sequence>
<evidence type="ECO:0000256" key="1">
    <source>
        <dbReference type="SAM" id="MobiDB-lite"/>
    </source>
</evidence>